<feature type="transmembrane region" description="Helical" evidence="1">
    <location>
        <begin position="56"/>
        <end position="75"/>
    </location>
</feature>
<keyword evidence="1" id="KW-0812">Transmembrane</keyword>
<protein>
    <submittedName>
        <fullName evidence="2">Energy-coupled thiamine transporter ThiT</fullName>
    </submittedName>
</protein>
<keyword evidence="1" id="KW-0472">Membrane</keyword>
<dbReference type="Gene3D" id="1.10.1760.20">
    <property type="match status" value="1"/>
</dbReference>
<evidence type="ECO:0000256" key="1">
    <source>
        <dbReference type="SAM" id="Phobius"/>
    </source>
</evidence>
<feature type="transmembrane region" description="Helical" evidence="1">
    <location>
        <begin position="115"/>
        <end position="138"/>
    </location>
</feature>
<feature type="transmembrane region" description="Helical" evidence="1">
    <location>
        <begin position="174"/>
        <end position="194"/>
    </location>
</feature>
<dbReference type="Pfam" id="PF09515">
    <property type="entry name" value="Thia_YuaJ"/>
    <property type="match status" value="1"/>
</dbReference>
<dbReference type="InterPro" id="IPR012651">
    <property type="entry name" value="Thia_Transptr_ThiT"/>
</dbReference>
<dbReference type="AlphaFoldDB" id="A0A8J6P1J8"/>
<feature type="transmembrane region" description="Helical" evidence="1">
    <location>
        <begin position="9"/>
        <end position="26"/>
    </location>
</feature>
<dbReference type="OrthoDB" id="9795813at2"/>
<name>A0A8J6P1J8_9FIRM</name>
<dbReference type="EMBL" id="JACRTL010000004">
    <property type="protein sequence ID" value="MBC8611044.1"/>
    <property type="molecule type" value="Genomic_DNA"/>
</dbReference>
<dbReference type="GO" id="GO:0005886">
    <property type="term" value="C:plasma membrane"/>
    <property type="evidence" value="ECO:0007669"/>
    <property type="project" value="InterPro"/>
</dbReference>
<reference evidence="2" key="1">
    <citation type="submission" date="2020-08" db="EMBL/GenBank/DDBJ databases">
        <title>Genome public.</title>
        <authorList>
            <person name="Liu C."/>
            <person name="Sun Q."/>
        </authorList>
    </citation>
    <scope>NUCLEOTIDE SEQUENCE</scope>
    <source>
        <strain evidence="2">NSJ-15</strain>
    </source>
</reference>
<dbReference type="GO" id="GO:0015234">
    <property type="term" value="F:thiamine transmembrane transporter activity"/>
    <property type="evidence" value="ECO:0007669"/>
    <property type="project" value="InterPro"/>
</dbReference>
<proteinExistence type="predicted"/>
<dbReference type="Proteomes" id="UP000632659">
    <property type="component" value="Unassembled WGS sequence"/>
</dbReference>
<feature type="transmembrane region" description="Helical" evidence="1">
    <location>
        <begin position="32"/>
        <end position="49"/>
    </location>
</feature>
<feature type="transmembrane region" description="Helical" evidence="1">
    <location>
        <begin position="81"/>
        <end position="103"/>
    </location>
</feature>
<keyword evidence="1" id="KW-1133">Transmembrane helix</keyword>
<keyword evidence="3" id="KW-1185">Reference proteome</keyword>
<sequence length="204" mass="22570">MTQNKTKKLVECGLLFAMSVILSFIHLPSLPYGGSVTLCSMLPIVLISYRYGVPWGLFSGFVFSILQMAMGVSALRAYTPLMMIGVILFDYLLAFTVLGLGGIFRNRFKNPTAALALGSALALFLRFIMHFISGFIFFGEYAEWFFTQDGISGFGAKVLDTFSGPALYALYSSIYNATYMIPEIIITVIVAVILSRVPEIQKKF</sequence>
<gene>
    <name evidence="2" type="ORF">H8702_07915</name>
</gene>
<comment type="caution">
    <text evidence="2">The sequence shown here is derived from an EMBL/GenBank/DDBJ whole genome shotgun (WGS) entry which is preliminary data.</text>
</comment>
<accession>A0A8J6P1J8</accession>
<organism evidence="2 3">
    <name type="scientific">Massiliimalia timonensis</name>
    <dbReference type="NCBI Taxonomy" id="1987501"/>
    <lineage>
        <taxon>Bacteria</taxon>
        <taxon>Bacillati</taxon>
        <taxon>Bacillota</taxon>
        <taxon>Clostridia</taxon>
        <taxon>Eubacteriales</taxon>
        <taxon>Oscillospiraceae</taxon>
        <taxon>Massiliimalia</taxon>
    </lineage>
</organism>
<dbReference type="RefSeq" id="WP_158662606.1">
    <property type="nucleotide sequence ID" value="NZ_FYDD01000003.1"/>
</dbReference>
<evidence type="ECO:0000313" key="2">
    <source>
        <dbReference type="EMBL" id="MBC8611044.1"/>
    </source>
</evidence>
<evidence type="ECO:0000313" key="3">
    <source>
        <dbReference type="Proteomes" id="UP000632659"/>
    </source>
</evidence>